<feature type="transmembrane region" description="Helical" evidence="1">
    <location>
        <begin position="56"/>
        <end position="78"/>
    </location>
</feature>
<dbReference type="Proteomes" id="UP000198867">
    <property type="component" value="Unassembled WGS sequence"/>
</dbReference>
<evidence type="ECO:0000313" key="2">
    <source>
        <dbReference type="EMBL" id="SFN51493.1"/>
    </source>
</evidence>
<feature type="transmembrane region" description="Helical" evidence="1">
    <location>
        <begin position="161"/>
        <end position="183"/>
    </location>
</feature>
<keyword evidence="3" id="KW-1185">Reference proteome</keyword>
<protein>
    <submittedName>
        <fullName evidence="2">Uncharacterized protein</fullName>
    </submittedName>
</protein>
<dbReference type="AlphaFoldDB" id="A0A1I4ZN81"/>
<sequence>MIVLQVALTSALVCYLILGVFLGVFSLWVGMNPALLRAAGNDFSFVSWRGRPKPALWAQILTLPAIALAWPVIARLGWSVSGLKTKRQQTATSALRPPHGLLSIALLALVALTAFLHYGQLAWHPVLITTMWLVLVAVVCKDFSYLVSPLPDRLRQTSRPPWLSFFVVAAADALALTFSVATLRASWEGGHVNTDLVTSSFVALFDVPGNIGDLFALSPGELLVAILGFLYSTAFVKALLTPAQFKRTDDDYRLLASASVMAGHTEDGLRWMRQEKDRNAQSYEILCQIALAKGQWDRAAELAGRLLVAKEEPDTKDSRIANMVRIAVVAPMTDEQAVAFCRYIITTASDLAASSLLWTVSSDYPATRAVVLQSVDEESNPLTLAMAMQWQGRYREAAEVLTRTTTSSDEGEVLRLLRLCILHIGRSDETISESDAFVREWWRSSFPILKDLAGRLELSERYARTAAWSTCLQLDFSLEVRDSDEFLGLRQEIQALADALTEQPDSAQNYRRMLRQAKKYAPT</sequence>
<accession>A0A1I4ZN81</accession>
<proteinExistence type="predicted"/>
<feature type="transmembrane region" description="Helical" evidence="1">
    <location>
        <begin position="12"/>
        <end position="36"/>
    </location>
</feature>
<feature type="transmembrane region" description="Helical" evidence="1">
    <location>
        <begin position="222"/>
        <end position="240"/>
    </location>
</feature>
<gene>
    <name evidence="2" type="ORF">SAMN05216219_0930</name>
</gene>
<keyword evidence="1" id="KW-0472">Membrane</keyword>
<keyword evidence="1" id="KW-1133">Transmembrane helix</keyword>
<organism evidence="2 3">
    <name type="scientific">Mycetocola miduiensis</name>
    <dbReference type="NCBI Taxonomy" id="995034"/>
    <lineage>
        <taxon>Bacteria</taxon>
        <taxon>Bacillati</taxon>
        <taxon>Actinomycetota</taxon>
        <taxon>Actinomycetes</taxon>
        <taxon>Micrococcales</taxon>
        <taxon>Microbacteriaceae</taxon>
        <taxon>Mycetocola</taxon>
    </lineage>
</organism>
<evidence type="ECO:0000313" key="3">
    <source>
        <dbReference type="Proteomes" id="UP000198867"/>
    </source>
</evidence>
<reference evidence="3" key="1">
    <citation type="submission" date="2016-10" db="EMBL/GenBank/DDBJ databases">
        <authorList>
            <person name="Varghese N."/>
            <person name="Submissions S."/>
        </authorList>
    </citation>
    <scope>NUCLEOTIDE SEQUENCE [LARGE SCALE GENOMIC DNA]</scope>
    <source>
        <strain evidence="3">CGMCC 1.11101</strain>
    </source>
</reference>
<evidence type="ECO:0000256" key="1">
    <source>
        <dbReference type="SAM" id="Phobius"/>
    </source>
</evidence>
<name>A0A1I4ZN81_9MICO</name>
<dbReference type="EMBL" id="FOVM01000002">
    <property type="protein sequence ID" value="SFN51493.1"/>
    <property type="molecule type" value="Genomic_DNA"/>
</dbReference>
<dbReference type="RefSeq" id="WP_090709248.1">
    <property type="nucleotide sequence ID" value="NZ_FOVM01000002.1"/>
</dbReference>
<feature type="transmembrane region" description="Helical" evidence="1">
    <location>
        <begin position="99"/>
        <end position="116"/>
    </location>
</feature>
<keyword evidence="1" id="KW-0812">Transmembrane</keyword>
<feature type="transmembrane region" description="Helical" evidence="1">
    <location>
        <begin position="122"/>
        <end position="140"/>
    </location>
</feature>